<evidence type="ECO:0000256" key="6">
    <source>
        <dbReference type="ARBA" id="ARBA00023242"/>
    </source>
</evidence>
<keyword evidence="6" id="KW-0539">Nucleus</keyword>
<dbReference type="RefSeq" id="XP_062789660.1">
    <property type="nucleotide sequence ID" value="XM_062933609.1"/>
</dbReference>
<evidence type="ECO:0000256" key="5">
    <source>
        <dbReference type="ARBA" id="ARBA00023163"/>
    </source>
</evidence>
<evidence type="ECO:0000259" key="8">
    <source>
        <dbReference type="SMART" id="SM00906"/>
    </source>
</evidence>
<feature type="compositionally biased region" description="Low complexity" evidence="7">
    <location>
        <begin position="331"/>
        <end position="346"/>
    </location>
</feature>
<evidence type="ECO:0000256" key="7">
    <source>
        <dbReference type="SAM" id="MobiDB-lite"/>
    </source>
</evidence>
<keyword evidence="3" id="KW-0805">Transcription regulation</keyword>
<feature type="region of interest" description="Disordered" evidence="7">
    <location>
        <begin position="1"/>
        <end position="60"/>
    </location>
</feature>
<evidence type="ECO:0000313" key="9">
    <source>
        <dbReference type="EMBL" id="WRT64920.1"/>
    </source>
</evidence>
<dbReference type="PANTHER" id="PTHR31313:SF78">
    <property type="entry name" value="TRANSCRIPTION FACTOR DOMAIN-CONTAINING PROTEIN"/>
    <property type="match status" value="1"/>
</dbReference>
<keyword evidence="4" id="KW-0238">DNA-binding</keyword>
<feature type="region of interest" description="Disordered" evidence="7">
    <location>
        <begin position="327"/>
        <end position="353"/>
    </location>
</feature>
<proteinExistence type="predicted"/>
<accession>A0ABZ1CTG3</accession>
<reference evidence="9 10" key="1">
    <citation type="submission" date="2024-01" db="EMBL/GenBank/DDBJ databases">
        <title>Comparative genomics of Cryptococcus and Kwoniella reveals pathogenesis evolution and contrasting modes of karyotype evolution via chromosome fusion or intercentromeric recombination.</title>
        <authorList>
            <person name="Coelho M.A."/>
            <person name="David-Palma M."/>
            <person name="Shea T."/>
            <person name="Bowers K."/>
            <person name="McGinley-Smith S."/>
            <person name="Mohammad A.W."/>
            <person name="Gnirke A."/>
            <person name="Yurkov A.M."/>
            <person name="Nowrousian M."/>
            <person name="Sun S."/>
            <person name="Cuomo C.A."/>
            <person name="Heitman J."/>
        </authorList>
    </citation>
    <scope>NUCLEOTIDE SEQUENCE [LARGE SCALE GENOMIC DNA]</scope>
    <source>
        <strain evidence="9">CBS 11374</strain>
    </source>
</reference>
<feature type="compositionally biased region" description="Low complexity" evidence="7">
    <location>
        <begin position="34"/>
        <end position="46"/>
    </location>
</feature>
<evidence type="ECO:0000256" key="1">
    <source>
        <dbReference type="ARBA" id="ARBA00022723"/>
    </source>
</evidence>
<keyword evidence="1" id="KW-0479">Metal-binding</keyword>
<dbReference type="InterPro" id="IPR051615">
    <property type="entry name" value="Transcr_Regulatory_Elem"/>
</dbReference>
<organism evidence="9 10">
    <name type="scientific">Kwoniella shivajii</name>
    <dbReference type="NCBI Taxonomy" id="564305"/>
    <lineage>
        <taxon>Eukaryota</taxon>
        <taxon>Fungi</taxon>
        <taxon>Dikarya</taxon>
        <taxon>Basidiomycota</taxon>
        <taxon>Agaricomycotina</taxon>
        <taxon>Tremellomycetes</taxon>
        <taxon>Tremellales</taxon>
        <taxon>Cryptococcaceae</taxon>
        <taxon>Kwoniella</taxon>
    </lineage>
</organism>
<evidence type="ECO:0000256" key="4">
    <source>
        <dbReference type="ARBA" id="ARBA00023125"/>
    </source>
</evidence>
<evidence type="ECO:0000313" key="10">
    <source>
        <dbReference type="Proteomes" id="UP001329825"/>
    </source>
</evidence>
<dbReference type="PANTHER" id="PTHR31313">
    <property type="entry name" value="TY1 ENHANCER ACTIVATOR"/>
    <property type="match status" value="1"/>
</dbReference>
<dbReference type="Pfam" id="PF04082">
    <property type="entry name" value="Fungal_trans"/>
    <property type="match status" value="1"/>
</dbReference>
<dbReference type="EMBL" id="CP141882">
    <property type="protein sequence ID" value="WRT64920.1"/>
    <property type="molecule type" value="Genomic_DNA"/>
</dbReference>
<keyword evidence="10" id="KW-1185">Reference proteome</keyword>
<gene>
    <name evidence="9" type="ORF">IL334_001860</name>
</gene>
<dbReference type="SMART" id="SM00906">
    <property type="entry name" value="Fungal_trans"/>
    <property type="match status" value="1"/>
</dbReference>
<dbReference type="GeneID" id="87953991"/>
<name>A0ABZ1CTG3_9TREE</name>
<evidence type="ECO:0000256" key="3">
    <source>
        <dbReference type="ARBA" id="ARBA00023015"/>
    </source>
</evidence>
<protein>
    <recommendedName>
        <fullName evidence="8">Xylanolytic transcriptional activator regulatory domain-containing protein</fullName>
    </recommendedName>
</protein>
<sequence>MSANEGESSTQRRSTRACDNCKRGPQPNGRRRSASPLSPRSSSRWSTRPEHVSPRRQKFGGVPDQLVDQLLPLYFSHIHSLYESRNECRIDLIQCLLLLSLRQTGCGDKQSASMYAGRACCMALNMGLNLAPGGLGKSLDTTEKEIRSRVYWNIYVLDKSLAEETGRPFLLTYRRTTTPLPSTDELEEFEAWPPPTISATISSSVGVVPRRGHVLSCFAWTCRLAMVVEDVLDMDPSCPPAIDEWDVQFINSIEMRQPHILERPAIQLDKWLQSLPIHLTIDRSLSPLPHHAVLLSVSEQLSRIQLICAAFDTTSPDMDIAHKAKGGLHLSSNDSDQPSDPLPSSSENTAHSPSISAGLHAIRRNLSISEIDPVIPSPTTMISDPNLDPSNLFQLPQLYWNHLNTAGWNPNLDMTLTEDPTWAPSNFDIAENWLENLSTAPSETSLSNDAVQTALMSFMVQAARGGEI</sequence>
<dbReference type="Proteomes" id="UP001329825">
    <property type="component" value="Chromosome 2"/>
</dbReference>
<keyword evidence="2" id="KW-0862">Zinc</keyword>
<dbReference type="CDD" id="cd12148">
    <property type="entry name" value="fungal_TF_MHR"/>
    <property type="match status" value="1"/>
</dbReference>
<dbReference type="InterPro" id="IPR007219">
    <property type="entry name" value="XnlR_reg_dom"/>
</dbReference>
<keyword evidence="5" id="KW-0804">Transcription</keyword>
<feature type="compositionally biased region" description="Polar residues" evidence="7">
    <location>
        <begin position="1"/>
        <end position="12"/>
    </location>
</feature>
<evidence type="ECO:0000256" key="2">
    <source>
        <dbReference type="ARBA" id="ARBA00022833"/>
    </source>
</evidence>
<feature type="domain" description="Xylanolytic transcriptional activator regulatory" evidence="8">
    <location>
        <begin position="112"/>
        <end position="187"/>
    </location>
</feature>